<proteinExistence type="predicted"/>
<gene>
    <name evidence="4" type="ORF">L9G74_06985</name>
</gene>
<evidence type="ECO:0000256" key="3">
    <source>
        <dbReference type="SAM" id="Phobius"/>
    </source>
</evidence>
<feature type="transmembrane region" description="Helical" evidence="3">
    <location>
        <begin position="48"/>
        <end position="68"/>
    </location>
</feature>
<keyword evidence="5" id="KW-1185">Reference proteome</keyword>
<dbReference type="InterPro" id="IPR007470">
    <property type="entry name" value="HemX"/>
</dbReference>
<dbReference type="RefSeq" id="WP_238895580.1">
    <property type="nucleotide sequence ID" value="NZ_JAKOGG010000003.1"/>
</dbReference>
<evidence type="ECO:0000256" key="2">
    <source>
        <dbReference type="SAM" id="MobiDB-lite"/>
    </source>
</evidence>
<comment type="caution">
    <text evidence="4">The sequence shown here is derived from an EMBL/GenBank/DDBJ whole genome shotgun (WGS) entry which is preliminary data.</text>
</comment>
<dbReference type="Pfam" id="PF04375">
    <property type="entry name" value="HemX"/>
    <property type="match status" value="1"/>
</dbReference>
<evidence type="ECO:0000313" key="4">
    <source>
        <dbReference type="EMBL" id="MCS4556178.1"/>
    </source>
</evidence>
<reference evidence="4 5" key="1">
    <citation type="submission" date="2022-02" db="EMBL/GenBank/DDBJ databases">
        <authorList>
            <person name="Zhuang L."/>
        </authorList>
    </citation>
    <scope>NUCLEOTIDE SEQUENCE [LARGE SCALE GENOMIC DNA]</scope>
    <source>
        <strain evidence="4 5">C32</strain>
    </source>
</reference>
<keyword evidence="3" id="KW-0472">Membrane</keyword>
<dbReference type="PANTHER" id="PTHR38043:SF1">
    <property type="entry name" value="PROTEIN HEMX"/>
    <property type="match status" value="1"/>
</dbReference>
<sequence length="378" mass="42596">MDNEKAPAEQLQHQEHAQASTEATTAPSQSSNDTAVATQARSPWPMRLGLLLVTLLAIAALAASFWLYQQIQQQQLQNQQLQQQIVQAQNAPTQQLQQLSQALQTQQQQLGDTQNTLQKMQQTEEQLGTKVAALAQRHPNHWLAAEAEYLVRLAGRKLWLEKDPQTAVGLLKAADERIAAMQESSLVPLRRAIAEDITAVSEIKNADIAGTVYALDGVIAKLEKMPLNRLQQQDEPEADDQQVTTSLSDWRTNLAKTWRALKDDFFTIRKVSTDVTPLLSGKQEWYLEENIRNKLLQAQLALYQYNELNYRQSITLARKWIQQYYDLEDSSTQEVLASLEALASLKLDAITVQQFNSSKQLKQLVTYGNLLPNEEVAP</sequence>
<dbReference type="Proteomes" id="UP001201549">
    <property type="component" value="Unassembled WGS sequence"/>
</dbReference>
<evidence type="ECO:0000256" key="1">
    <source>
        <dbReference type="SAM" id="Coils"/>
    </source>
</evidence>
<feature type="compositionally biased region" description="Polar residues" evidence="2">
    <location>
        <begin position="20"/>
        <end position="38"/>
    </location>
</feature>
<dbReference type="EMBL" id="JAKOGG010000003">
    <property type="protein sequence ID" value="MCS4556178.1"/>
    <property type="molecule type" value="Genomic_DNA"/>
</dbReference>
<organism evidence="4 5">
    <name type="scientific">Shewanella electrica</name>
    <dbReference type="NCBI Taxonomy" id="515560"/>
    <lineage>
        <taxon>Bacteria</taxon>
        <taxon>Pseudomonadati</taxon>
        <taxon>Pseudomonadota</taxon>
        <taxon>Gammaproteobacteria</taxon>
        <taxon>Alteromonadales</taxon>
        <taxon>Shewanellaceae</taxon>
        <taxon>Shewanella</taxon>
    </lineage>
</organism>
<name>A0ABT2FIT6_9GAMM</name>
<feature type="compositionally biased region" description="Basic and acidic residues" evidence="2">
    <location>
        <begin position="1"/>
        <end position="16"/>
    </location>
</feature>
<protein>
    <submittedName>
        <fullName evidence="4">Uroporphyrinogen-III C-methyltransferase</fullName>
    </submittedName>
</protein>
<keyword evidence="3" id="KW-0812">Transmembrane</keyword>
<dbReference type="SUPFAM" id="SSF81995">
    <property type="entry name" value="beta-sandwich domain of Sec23/24"/>
    <property type="match status" value="1"/>
</dbReference>
<reference evidence="5" key="2">
    <citation type="submission" date="2023-07" db="EMBL/GenBank/DDBJ databases">
        <title>Shewanella mangrovi sp. nov., an acetaldehyde- degrading bacterium isolated from mangrove sediment.</title>
        <authorList>
            <person name="Liu Y."/>
        </authorList>
    </citation>
    <scope>NUCLEOTIDE SEQUENCE [LARGE SCALE GENOMIC DNA]</scope>
    <source>
        <strain evidence="5">C32</strain>
    </source>
</reference>
<feature type="coiled-coil region" evidence="1">
    <location>
        <begin position="71"/>
        <end position="123"/>
    </location>
</feature>
<dbReference type="PANTHER" id="PTHR38043">
    <property type="entry name" value="PROTEIN HEMX"/>
    <property type="match status" value="1"/>
</dbReference>
<feature type="region of interest" description="Disordered" evidence="2">
    <location>
        <begin position="1"/>
        <end position="38"/>
    </location>
</feature>
<accession>A0ABT2FIT6</accession>
<evidence type="ECO:0000313" key="5">
    <source>
        <dbReference type="Proteomes" id="UP001201549"/>
    </source>
</evidence>
<keyword evidence="1" id="KW-0175">Coiled coil</keyword>
<keyword evidence="3" id="KW-1133">Transmembrane helix</keyword>